<name>A0AC61QNL7_9BACT</name>
<dbReference type="EMBL" id="SRZC01000018">
    <property type="protein sequence ID" value="TGX81340.1"/>
    <property type="molecule type" value="Genomic_DNA"/>
</dbReference>
<dbReference type="Proteomes" id="UP000308886">
    <property type="component" value="Unassembled WGS sequence"/>
</dbReference>
<evidence type="ECO:0000313" key="1">
    <source>
        <dbReference type="EMBL" id="TGX81340.1"/>
    </source>
</evidence>
<comment type="caution">
    <text evidence="1">The sequence shown here is derived from an EMBL/GenBank/DDBJ whole genome shotgun (WGS) entry which is preliminary data.</text>
</comment>
<reference evidence="1" key="1">
    <citation type="submission" date="2019-04" db="EMBL/GenBank/DDBJ databases">
        <title>Microbes associate with the intestines of laboratory mice.</title>
        <authorList>
            <person name="Navarre W."/>
            <person name="Wong E."/>
            <person name="Huang K."/>
            <person name="Tropini C."/>
            <person name="Ng K."/>
            <person name="Yu B."/>
        </authorList>
    </citation>
    <scope>NUCLEOTIDE SEQUENCE</scope>
    <source>
        <strain evidence="1">NM73_A23</strain>
    </source>
</reference>
<organism evidence="1 2">
    <name type="scientific">Palleniella muris</name>
    <dbReference type="NCBI Taxonomy" id="3038145"/>
    <lineage>
        <taxon>Bacteria</taxon>
        <taxon>Pseudomonadati</taxon>
        <taxon>Bacteroidota</taxon>
        <taxon>Bacteroidia</taxon>
        <taxon>Bacteroidales</taxon>
        <taxon>Prevotellaceae</taxon>
        <taxon>Palleniella</taxon>
    </lineage>
</organism>
<proteinExistence type="predicted"/>
<keyword evidence="2" id="KW-1185">Reference proteome</keyword>
<gene>
    <name evidence="1" type="ORF">E5358_10845</name>
</gene>
<accession>A0AC61QNL7</accession>
<protein>
    <submittedName>
        <fullName evidence="1">Uncharacterized protein</fullName>
    </submittedName>
</protein>
<evidence type="ECO:0000313" key="2">
    <source>
        <dbReference type="Proteomes" id="UP000308886"/>
    </source>
</evidence>
<sequence>MTTKMKITVGNYTLTASLEDNATAQAFAAKLPITLPMLDLYGREMCYRFPEELPADNARTRGYKVGEIVYYPPMHSFVIMYAQNGEHFLMQSIGHVEGDVSIFNGIGDVNVRFERME</sequence>